<keyword evidence="6" id="KW-1185">Reference proteome</keyword>
<dbReference type="InterPro" id="IPR023187">
    <property type="entry name" value="Tscrpt_reg_MarR-type_CS"/>
</dbReference>
<keyword evidence="3" id="KW-0804">Transcription</keyword>
<gene>
    <name evidence="5" type="ORF">QLQ12_25990</name>
</gene>
<accession>A0ABT6WQR9</accession>
<name>A0ABT6WQR9_9ACTN</name>
<evidence type="ECO:0000313" key="6">
    <source>
        <dbReference type="Proteomes" id="UP001241758"/>
    </source>
</evidence>
<dbReference type="SUPFAM" id="SSF46785">
    <property type="entry name" value="Winged helix' DNA-binding domain"/>
    <property type="match status" value="1"/>
</dbReference>
<dbReference type="RefSeq" id="WP_282763085.1">
    <property type="nucleotide sequence ID" value="NZ_JASCTH010000018.1"/>
</dbReference>
<keyword evidence="2" id="KW-0238">DNA-binding</keyword>
<dbReference type="PANTHER" id="PTHR33164">
    <property type="entry name" value="TRANSCRIPTIONAL REGULATOR, MARR FAMILY"/>
    <property type="match status" value="1"/>
</dbReference>
<evidence type="ECO:0000256" key="2">
    <source>
        <dbReference type="ARBA" id="ARBA00023125"/>
    </source>
</evidence>
<evidence type="ECO:0000256" key="3">
    <source>
        <dbReference type="ARBA" id="ARBA00023163"/>
    </source>
</evidence>
<comment type="caution">
    <text evidence="5">The sequence shown here is derived from an EMBL/GenBank/DDBJ whole genome shotgun (WGS) entry which is preliminary data.</text>
</comment>
<dbReference type="Pfam" id="PF12802">
    <property type="entry name" value="MarR_2"/>
    <property type="match status" value="1"/>
</dbReference>
<dbReference type="SMART" id="SM00347">
    <property type="entry name" value="HTH_MARR"/>
    <property type="match status" value="1"/>
</dbReference>
<dbReference type="Proteomes" id="UP001241758">
    <property type="component" value="Unassembled WGS sequence"/>
</dbReference>
<dbReference type="PANTHER" id="PTHR33164:SF99">
    <property type="entry name" value="MARR FAMILY REGULATORY PROTEIN"/>
    <property type="match status" value="1"/>
</dbReference>
<dbReference type="InterPro" id="IPR039422">
    <property type="entry name" value="MarR/SlyA-like"/>
</dbReference>
<dbReference type="EMBL" id="JASCTH010000018">
    <property type="protein sequence ID" value="MDI6102075.1"/>
    <property type="molecule type" value="Genomic_DNA"/>
</dbReference>
<dbReference type="PROSITE" id="PS01117">
    <property type="entry name" value="HTH_MARR_1"/>
    <property type="match status" value="1"/>
</dbReference>
<protein>
    <submittedName>
        <fullName evidence="5">Helix-turn-helix domain-containing protein</fullName>
    </submittedName>
</protein>
<dbReference type="InterPro" id="IPR036390">
    <property type="entry name" value="WH_DNA-bd_sf"/>
</dbReference>
<evidence type="ECO:0000259" key="4">
    <source>
        <dbReference type="SMART" id="SM00347"/>
    </source>
</evidence>
<evidence type="ECO:0000256" key="1">
    <source>
        <dbReference type="ARBA" id="ARBA00023015"/>
    </source>
</evidence>
<keyword evidence="1" id="KW-0805">Transcription regulation</keyword>
<dbReference type="InterPro" id="IPR036388">
    <property type="entry name" value="WH-like_DNA-bd_sf"/>
</dbReference>
<proteinExistence type="predicted"/>
<sequence>MVVRRSERKQGDPDLGVLAGQLLFAVQEQLFETLAHQGHSHLRPQHGAVLAYLDPEGSRATDIARHSGLHKQVVGKLLDELETLGYVERRPDPADRRAKLILPTALGLDQMTRSDAILAAVEQHHADAIGVEAYAAFKRLFTHVVRQQRAWRDQA</sequence>
<dbReference type="InterPro" id="IPR000835">
    <property type="entry name" value="HTH_MarR-typ"/>
</dbReference>
<reference evidence="5 6" key="1">
    <citation type="submission" date="2023-05" db="EMBL/GenBank/DDBJ databases">
        <title>Actinoplanes sp. NEAU-A12 genome sequencing.</title>
        <authorList>
            <person name="Wang Z.-S."/>
        </authorList>
    </citation>
    <scope>NUCLEOTIDE SEQUENCE [LARGE SCALE GENOMIC DNA]</scope>
    <source>
        <strain evidence="5 6">NEAU-A12</strain>
    </source>
</reference>
<feature type="domain" description="HTH marR-type" evidence="4">
    <location>
        <begin position="35"/>
        <end position="134"/>
    </location>
</feature>
<dbReference type="Gene3D" id="1.10.10.10">
    <property type="entry name" value="Winged helix-like DNA-binding domain superfamily/Winged helix DNA-binding domain"/>
    <property type="match status" value="1"/>
</dbReference>
<organism evidence="5 6">
    <name type="scientific">Actinoplanes sandaracinus</name>
    <dbReference type="NCBI Taxonomy" id="3045177"/>
    <lineage>
        <taxon>Bacteria</taxon>
        <taxon>Bacillati</taxon>
        <taxon>Actinomycetota</taxon>
        <taxon>Actinomycetes</taxon>
        <taxon>Micromonosporales</taxon>
        <taxon>Micromonosporaceae</taxon>
        <taxon>Actinoplanes</taxon>
    </lineage>
</organism>
<evidence type="ECO:0000313" key="5">
    <source>
        <dbReference type="EMBL" id="MDI6102075.1"/>
    </source>
</evidence>